<dbReference type="RefSeq" id="YP_009481256.1">
    <property type="nucleotide sequence ID" value="NC_037665.1"/>
</dbReference>
<feature type="region of interest" description="Disordered" evidence="1">
    <location>
        <begin position="726"/>
        <end position="776"/>
    </location>
</feature>
<feature type="compositionally biased region" description="Acidic residues" evidence="1">
    <location>
        <begin position="674"/>
        <end position="683"/>
    </location>
</feature>
<dbReference type="EMBL" id="MG011691">
    <property type="protein sequence ID" value="AVK77260.1"/>
    <property type="molecule type" value="Genomic_DNA"/>
</dbReference>
<feature type="region of interest" description="Disordered" evidence="1">
    <location>
        <begin position="515"/>
        <end position="613"/>
    </location>
</feature>
<feature type="region of interest" description="Disordered" evidence="1">
    <location>
        <begin position="249"/>
        <end position="269"/>
    </location>
</feature>
<feature type="compositionally biased region" description="Basic and acidic residues" evidence="1">
    <location>
        <begin position="684"/>
        <end position="696"/>
    </location>
</feature>
<feature type="compositionally biased region" description="Basic and acidic residues" evidence="1">
    <location>
        <begin position="312"/>
        <end position="321"/>
    </location>
</feature>
<reference evidence="2" key="1">
    <citation type="journal article" date="2018" name="Nat. Commun.">
        <title>Diversity and evolution of the emerging Pandoraviridae family.</title>
        <authorList>
            <person name="Legendre M."/>
            <person name="Fabre E."/>
            <person name="Poirot O."/>
            <person name="Jeudy S."/>
            <person name="Lartigue A."/>
            <person name="Alempic J.M."/>
            <person name="Beucher L."/>
            <person name="Philippe N."/>
            <person name="Bertaux L."/>
            <person name="Christo-Foroux E."/>
            <person name="Labadie K."/>
            <person name="Coute Y."/>
            <person name="Abergel C."/>
            <person name="Claverie J.M."/>
        </authorList>
    </citation>
    <scope>NUCLEOTIDE SEQUENCE [LARGE SCALE GENOMIC DNA]</scope>
    <source>
        <strain evidence="2">Macleodensis</strain>
    </source>
</reference>
<evidence type="ECO:0000256" key="1">
    <source>
        <dbReference type="SAM" id="MobiDB-lite"/>
    </source>
</evidence>
<name>A0A2U7UG11_9VIRU</name>
<evidence type="ECO:0000313" key="2">
    <source>
        <dbReference type="EMBL" id="AVK77260.1"/>
    </source>
</evidence>
<protein>
    <submittedName>
        <fullName evidence="2">TMEM108 incomplete domain containing protein</fullName>
    </submittedName>
</protein>
<gene>
    <name evidence="2" type="ORF">pmac_cds_572</name>
</gene>
<dbReference type="KEGG" id="vg:36841715"/>
<feature type="compositionally biased region" description="Acidic residues" evidence="1">
    <location>
        <begin position="255"/>
        <end position="269"/>
    </location>
</feature>
<accession>A0A2U7UG11</accession>
<sequence length="1083" mass="119033">MTTSPRTTIRGRHSISTRAARGYMRYAGRHDYTLWDAGLPRHAPAGLDERQTRPFWEKLALNRHTGDGRKNMPAPICGVASASKRLADDLAARATIVGHRPNITGIMDALHPDPQRPATILILNNPPPGPVLGIEPACYSVAVTLVSLGDQDVMGNTPSPVEGAMVSHRVSLFTADRDNGISPTNINTHTAPYEGNATERSSSDEGEERALPKNNVDRDAIEAYVFGSGDSTDDDALLDYRDATDVDKDVNVGDVMEEEMDDSESNGDIDWIEYDYCERGVDHHDENEDEEETDGYDSDDGGRSDFSSNDEGAEKQEHSDSEYEDSDPEYSHTLKGLNSNDGNPASDGHDSDSDMGAFYVRRTRNMRFACVVDIVSRATGVTNRRLLDNMLQCVLSHDDSKWLGLCEKKFDIGSPEMAAIPIALVGFSAEVMATALRANDAYARYADRMDAWRISNDMDCLPSRRVVSQRRRAAHSTRWPRAEADQSEMITMGATMVRKRTPYYVRSRNNDGSFSIVSTVAPPASAGAPRSKHDAPPPPPNHTSTSESDDYIPGEGDASMPPEEAFVTNHAALTTSKSARSKGQSTTRLAEKPPVRLSSRSQSRCSHAVWKNGRRGRTHRSGWVRRVQFPALHAATERPHHCETDPLGTDAEVRYVEISPIEVQATISHHVPEADDPTGDENDPSQRHDETDERSGKSISCARCSSGMDIVSVRDVVGHAFEMRPVDIQESEAPSRHNRDSMDIAPGQREDGKDSGEAPSPLPCPSVSKNREPQNAVACDAPKMPVRPAKRHRFSSESDASPAFLTLAQTLQQIGTGEGEDCIDLTADAPFPSHVETRIRPYSSGLVLPIKRERPDSSSARNRGGHTIGPIKTEPCAADRRDGQDLCDSFEPLDSTSEEREHNHGLVDRLAAQIGLKDERGNGDSSALCVWCCNRTTGEQRPVFAARRQWDSDDTWVVTYGTDSIEGAARSAPAMFKWWRVRQLVCDRLLSPWTSVYVGLMTAPDTRKQIVSIVSGGFFSSCQRWISDASLCDGRVSLQEGRRLLARARLLCISAVDAEHGCECAQLRDRLADTIQQFTASSP</sequence>
<proteinExistence type="predicted"/>
<feature type="region of interest" description="Disordered" evidence="1">
    <location>
        <begin position="854"/>
        <end position="876"/>
    </location>
</feature>
<dbReference type="GeneID" id="36841715"/>
<feature type="region of interest" description="Disordered" evidence="1">
    <location>
        <begin position="283"/>
        <end position="352"/>
    </location>
</feature>
<organism evidence="2">
    <name type="scientific">Pandoravirus macleodensis</name>
    <dbReference type="NCBI Taxonomy" id="2107707"/>
    <lineage>
        <taxon>Viruses</taxon>
        <taxon>Pandoravirus</taxon>
    </lineage>
</organism>
<feature type="compositionally biased region" description="Polar residues" evidence="1">
    <location>
        <begin position="181"/>
        <end position="190"/>
    </location>
</feature>
<feature type="region of interest" description="Disordered" evidence="1">
    <location>
        <begin position="671"/>
        <end position="700"/>
    </location>
</feature>
<feature type="region of interest" description="Disordered" evidence="1">
    <location>
        <begin position="176"/>
        <end position="216"/>
    </location>
</feature>
<feature type="compositionally biased region" description="Acidic residues" evidence="1">
    <location>
        <begin position="287"/>
        <end position="299"/>
    </location>
</feature>
<feature type="compositionally biased region" description="Polar residues" evidence="1">
    <location>
        <begin position="571"/>
        <end position="588"/>
    </location>
</feature>
<feature type="compositionally biased region" description="Basic and acidic residues" evidence="1">
    <location>
        <begin position="726"/>
        <end position="756"/>
    </location>
</feature>
<dbReference type="Proteomes" id="UP000249758">
    <property type="component" value="Segment"/>
</dbReference>